<dbReference type="Proteomes" id="UP000244523">
    <property type="component" value="Unassembled WGS sequence"/>
</dbReference>
<dbReference type="EMBL" id="QBUD01000002">
    <property type="protein sequence ID" value="PUB17116.1"/>
    <property type="molecule type" value="Genomic_DNA"/>
</dbReference>
<dbReference type="RefSeq" id="WP_108385291.1">
    <property type="nucleotide sequence ID" value="NZ_QBUD01000002.1"/>
</dbReference>
<accession>A0A2T6KLN3</accession>
<keyword evidence="2" id="KW-1185">Reference proteome</keyword>
<name>A0A2T6KLN3_9RHOB</name>
<proteinExistence type="predicted"/>
<evidence type="ECO:0000313" key="1">
    <source>
        <dbReference type="EMBL" id="PUB17116.1"/>
    </source>
</evidence>
<protein>
    <submittedName>
        <fullName evidence="1">Glycosyl transferase family 2</fullName>
    </submittedName>
</protein>
<gene>
    <name evidence="1" type="ORF">C8N45_102126</name>
</gene>
<keyword evidence="1" id="KW-0808">Transferase</keyword>
<comment type="caution">
    <text evidence="1">The sequence shown here is derived from an EMBL/GenBank/DDBJ whole genome shotgun (WGS) entry which is preliminary data.</text>
</comment>
<evidence type="ECO:0000313" key="2">
    <source>
        <dbReference type="Proteomes" id="UP000244523"/>
    </source>
</evidence>
<dbReference type="AlphaFoldDB" id="A0A2T6KLN3"/>
<dbReference type="GO" id="GO:0016740">
    <property type="term" value="F:transferase activity"/>
    <property type="evidence" value="ECO:0007669"/>
    <property type="project" value="UniProtKB-KW"/>
</dbReference>
<dbReference type="Pfam" id="PF13704">
    <property type="entry name" value="Glyco_tranf_2_4"/>
    <property type="match status" value="1"/>
</dbReference>
<organism evidence="1 2">
    <name type="scientific">Yoonia sediminilitoris</name>
    <dbReference type="NCBI Taxonomy" id="1286148"/>
    <lineage>
        <taxon>Bacteria</taxon>
        <taxon>Pseudomonadati</taxon>
        <taxon>Pseudomonadota</taxon>
        <taxon>Alphaproteobacteria</taxon>
        <taxon>Rhodobacterales</taxon>
        <taxon>Paracoccaceae</taxon>
        <taxon>Yoonia</taxon>
    </lineage>
</organism>
<reference evidence="1 2" key="1">
    <citation type="submission" date="2018-04" db="EMBL/GenBank/DDBJ databases">
        <title>Genomic Encyclopedia of Archaeal and Bacterial Type Strains, Phase II (KMG-II): from individual species to whole genera.</title>
        <authorList>
            <person name="Goeker M."/>
        </authorList>
    </citation>
    <scope>NUCLEOTIDE SEQUENCE [LARGE SCALE GENOMIC DNA]</scope>
    <source>
        <strain evidence="1 2">DSM 29955</strain>
    </source>
</reference>
<sequence>MNIAQSYLLRLQRKRWKIRAFRKRRELRSVQDRTGAIRPGNILLFATFRNEDIRLPYFFDYYRKLGVDHFLLVDNDSSDGGGDYAANQPDVSLWSTDAGYGNARFGIDWLTYLQSRYADGHWALTVDVDEFFVYPFCDTRPLAALGDWLDASEVRSFGTIMLDMYPKERVSTAVYERGTDPFAMANWFDAGNHMISRNKRLRNLWIQGGPRARAFFADRPAKAPALNKIPFVKWSKRYTYVSSTHMILPRGLNLVYDQQGGEKTSGVLLHAKFINIFGDRAAQEAARAEHYQKGNEYRRYTQDDPILWSEWSHQYVNWRQLEGLGLMSKGNWA</sequence>
<dbReference type="OrthoDB" id="3010234at2"/>